<comment type="caution">
    <text evidence="1">The sequence shown here is derived from an EMBL/GenBank/DDBJ whole genome shotgun (WGS) entry which is preliminary data.</text>
</comment>
<gene>
    <name evidence="1" type="ORF">EDD71_10577</name>
</gene>
<sequence length="93" mass="11219">MKEPKHMACLRIHIYCCRIDEMVECELPSFQVFNKVNYIRNIFLIHRRGEDGLPDSVERNNYNLGIWRIYEEGFDQFNQNKLLPTEHDCRGKE</sequence>
<accession>A0A4R7KSF5</accession>
<reference evidence="1 2" key="1">
    <citation type="submission" date="2019-03" db="EMBL/GenBank/DDBJ databases">
        <title>Genomic Encyclopedia of Type Strains, Phase IV (KMG-IV): sequencing the most valuable type-strain genomes for metagenomic binning, comparative biology and taxonomic classification.</title>
        <authorList>
            <person name="Goeker M."/>
        </authorList>
    </citation>
    <scope>NUCLEOTIDE SEQUENCE [LARGE SCALE GENOMIC DNA]</scope>
    <source>
        <strain evidence="1 2">DSM 24455</strain>
    </source>
</reference>
<dbReference type="Proteomes" id="UP000295325">
    <property type="component" value="Unassembled WGS sequence"/>
</dbReference>
<keyword evidence="2" id="KW-1185">Reference proteome</keyword>
<name>A0A4R7KSF5_9CLOT</name>
<evidence type="ECO:0000313" key="2">
    <source>
        <dbReference type="Proteomes" id="UP000295325"/>
    </source>
</evidence>
<dbReference type="RefSeq" id="WP_166636334.1">
    <property type="nucleotide sequence ID" value="NZ_SOAZ01000005.1"/>
</dbReference>
<dbReference type="EMBL" id="SOAZ01000005">
    <property type="protein sequence ID" value="TDT61898.1"/>
    <property type="molecule type" value="Genomic_DNA"/>
</dbReference>
<evidence type="ECO:0000313" key="1">
    <source>
        <dbReference type="EMBL" id="TDT61898.1"/>
    </source>
</evidence>
<protein>
    <submittedName>
        <fullName evidence="1">Uncharacterized protein</fullName>
    </submittedName>
</protein>
<organism evidence="1 2">
    <name type="scientific">Fonticella tunisiensis</name>
    <dbReference type="NCBI Taxonomy" id="1096341"/>
    <lineage>
        <taxon>Bacteria</taxon>
        <taxon>Bacillati</taxon>
        <taxon>Bacillota</taxon>
        <taxon>Clostridia</taxon>
        <taxon>Eubacteriales</taxon>
        <taxon>Clostridiaceae</taxon>
        <taxon>Fonticella</taxon>
    </lineage>
</organism>
<proteinExistence type="predicted"/>
<dbReference type="AlphaFoldDB" id="A0A4R7KSF5"/>